<proteinExistence type="predicted"/>
<sequence>VAAIDIPAQEKMLIYLVWVPTTNLSGEFAWQCEVHYDLGPEVLSVDFNPIWFDLNESPPPPSTTHDYTYNVDLSGSGIIILADIDGITTAYFSTSQQSILQVRCVPYVEVAGGGNPGPETVAEIEDPNETGSVGIITTDQAGGKIAGDRLDFSDAFDVVKSAAERPIQGLFFDAMARGADSTGASDAATELQATATKALATGGRMQLAHGTYVFSGDLTIGKEVDLYGEGLMNTVLKGAKTALTSGTASSGGNLTLTDSGETWGTTQYIGKWVEITGNTGTGQIREILSHTNDVLTLHARDEWDENPDNTSTYKIYTPSRILVEGNPGPWGHTFHGIRFNGVQILYGATNADYGTGAIIDDCEIENAYRGVEYRYNSWLTKIVNSKIHNCCHGVFYDFRTPATNSGAAMELIGTDIFNCRNGLYVDEATSDGYHIQIIGGNIEHCWHAAITTADAGDNTIHWIGTHTELNVNFGGSSKDHWAFDLDGGRLFIDGLWYFATGSAEVTAIFRLDGDAKVWMTSYRLQWTAQKLVHFVAAATLVIDQDRGLANEQFFGKDTTTQAMSTGTSHANGRILNGGHTIGEAGGKVLAGQLNETTTLPAAGATDTQCKVHANEGSTRVLEFYLEVTVAGTVDQALRVDLNPGGSLRIDTTLPVVVGGGLFRVVYEPGVQFSVMGTFVDPATDKAYTFHAVVTDTHAMSVVKFMDFASISSSGTEATIVIRHLHEYVY</sequence>
<dbReference type="SUPFAM" id="SSF51126">
    <property type="entry name" value="Pectin lyase-like"/>
    <property type="match status" value="1"/>
</dbReference>
<dbReference type="AlphaFoldDB" id="A0A0F9H1G8"/>
<evidence type="ECO:0000313" key="2">
    <source>
        <dbReference type="EMBL" id="KKL96791.1"/>
    </source>
</evidence>
<gene>
    <name evidence="2" type="ORF">LCGC14_1840960</name>
</gene>
<reference evidence="2" key="1">
    <citation type="journal article" date="2015" name="Nature">
        <title>Complex archaea that bridge the gap between prokaryotes and eukaryotes.</title>
        <authorList>
            <person name="Spang A."/>
            <person name="Saw J.H."/>
            <person name="Jorgensen S.L."/>
            <person name="Zaremba-Niedzwiedzka K."/>
            <person name="Martijn J."/>
            <person name="Lind A.E."/>
            <person name="van Eijk R."/>
            <person name="Schleper C."/>
            <person name="Guy L."/>
            <person name="Ettema T.J."/>
        </authorList>
    </citation>
    <scope>NUCLEOTIDE SEQUENCE</scope>
</reference>
<organism evidence="2">
    <name type="scientific">marine sediment metagenome</name>
    <dbReference type="NCBI Taxonomy" id="412755"/>
    <lineage>
        <taxon>unclassified sequences</taxon>
        <taxon>metagenomes</taxon>
        <taxon>ecological metagenomes</taxon>
    </lineage>
</organism>
<accession>A0A0F9H1G8</accession>
<dbReference type="Pfam" id="PF12708">
    <property type="entry name" value="Pect-lyase_RHGA_epim"/>
    <property type="match status" value="1"/>
</dbReference>
<dbReference type="Gene3D" id="2.160.20.10">
    <property type="entry name" value="Single-stranded right-handed beta-helix, Pectin lyase-like"/>
    <property type="match status" value="1"/>
</dbReference>
<feature type="non-terminal residue" evidence="2">
    <location>
        <position position="1"/>
    </location>
</feature>
<dbReference type="InterPro" id="IPR024535">
    <property type="entry name" value="RHGA/B-epi-like_pectate_lyase"/>
</dbReference>
<dbReference type="InterPro" id="IPR011050">
    <property type="entry name" value="Pectin_lyase_fold/virulence"/>
</dbReference>
<comment type="caution">
    <text evidence="2">The sequence shown here is derived from an EMBL/GenBank/DDBJ whole genome shotgun (WGS) entry which is preliminary data.</text>
</comment>
<feature type="domain" description="Rhamnogalacturonase A/B/Epimerase-like pectate lyase" evidence="1">
    <location>
        <begin position="173"/>
        <end position="394"/>
    </location>
</feature>
<name>A0A0F9H1G8_9ZZZZ</name>
<protein>
    <recommendedName>
        <fullName evidence="1">Rhamnogalacturonase A/B/Epimerase-like pectate lyase domain-containing protein</fullName>
    </recommendedName>
</protein>
<evidence type="ECO:0000259" key="1">
    <source>
        <dbReference type="Pfam" id="PF12708"/>
    </source>
</evidence>
<dbReference type="EMBL" id="LAZR01018338">
    <property type="protein sequence ID" value="KKL96791.1"/>
    <property type="molecule type" value="Genomic_DNA"/>
</dbReference>
<dbReference type="InterPro" id="IPR012334">
    <property type="entry name" value="Pectin_lyas_fold"/>
</dbReference>